<organism evidence="1 2">
    <name type="scientific">Rubus argutus</name>
    <name type="common">Southern blackberry</name>
    <dbReference type="NCBI Taxonomy" id="59490"/>
    <lineage>
        <taxon>Eukaryota</taxon>
        <taxon>Viridiplantae</taxon>
        <taxon>Streptophyta</taxon>
        <taxon>Embryophyta</taxon>
        <taxon>Tracheophyta</taxon>
        <taxon>Spermatophyta</taxon>
        <taxon>Magnoliopsida</taxon>
        <taxon>eudicotyledons</taxon>
        <taxon>Gunneridae</taxon>
        <taxon>Pentapetalae</taxon>
        <taxon>rosids</taxon>
        <taxon>fabids</taxon>
        <taxon>Rosales</taxon>
        <taxon>Rosaceae</taxon>
        <taxon>Rosoideae</taxon>
        <taxon>Rosoideae incertae sedis</taxon>
        <taxon>Rubus</taxon>
    </lineage>
</organism>
<dbReference type="EMBL" id="JBEDUW010000007">
    <property type="protein sequence ID" value="KAK9912043.1"/>
    <property type="molecule type" value="Genomic_DNA"/>
</dbReference>
<dbReference type="AlphaFoldDB" id="A0AAW1VUI9"/>
<keyword evidence="2" id="KW-1185">Reference proteome</keyword>
<reference evidence="1 2" key="1">
    <citation type="journal article" date="2023" name="G3 (Bethesda)">
        <title>A chromosome-length genome assembly and annotation of blackberry (Rubus argutus, cv. 'Hillquist').</title>
        <authorList>
            <person name="Bruna T."/>
            <person name="Aryal R."/>
            <person name="Dudchenko O."/>
            <person name="Sargent D.J."/>
            <person name="Mead D."/>
            <person name="Buti M."/>
            <person name="Cavallini A."/>
            <person name="Hytonen T."/>
            <person name="Andres J."/>
            <person name="Pham M."/>
            <person name="Weisz D."/>
            <person name="Mascagni F."/>
            <person name="Usai G."/>
            <person name="Natali L."/>
            <person name="Bassil N."/>
            <person name="Fernandez G.E."/>
            <person name="Lomsadze A."/>
            <person name="Armour M."/>
            <person name="Olukolu B."/>
            <person name="Poorten T."/>
            <person name="Britton C."/>
            <person name="Davik J."/>
            <person name="Ashrafi H."/>
            <person name="Aiden E.L."/>
            <person name="Borodovsky M."/>
            <person name="Worthington M."/>
        </authorList>
    </citation>
    <scope>NUCLEOTIDE SEQUENCE [LARGE SCALE GENOMIC DNA]</scope>
    <source>
        <strain evidence="1">PI 553951</strain>
    </source>
</reference>
<gene>
    <name evidence="1" type="ORF">M0R45_035917</name>
</gene>
<protein>
    <submittedName>
        <fullName evidence="1">Uncharacterized protein</fullName>
    </submittedName>
</protein>
<evidence type="ECO:0000313" key="1">
    <source>
        <dbReference type="EMBL" id="KAK9912043.1"/>
    </source>
</evidence>
<name>A0AAW1VUI9_RUBAR</name>
<accession>A0AAW1VUI9</accession>
<proteinExistence type="predicted"/>
<dbReference type="Proteomes" id="UP001457282">
    <property type="component" value="Unassembled WGS sequence"/>
</dbReference>
<evidence type="ECO:0000313" key="2">
    <source>
        <dbReference type="Proteomes" id="UP001457282"/>
    </source>
</evidence>
<comment type="caution">
    <text evidence="1">The sequence shown here is derived from an EMBL/GenBank/DDBJ whole genome shotgun (WGS) entry which is preliminary data.</text>
</comment>
<sequence length="99" mass="10855">MVEAAALGFIAKRGAGHEDRRWLLCIVACNGGGEEDRAVHGLEIETHGWASWWSWLDCSQGGAQRSQGDGLMKGHRQWGRAQGGEENWGLHLDCREAAV</sequence>